<evidence type="ECO:0000313" key="6">
    <source>
        <dbReference type="EMBL" id="CAG9129847.1"/>
    </source>
</evidence>
<dbReference type="InterPro" id="IPR001841">
    <property type="entry name" value="Znf_RING"/>
</dbReference>
<evidence type="ECO:0000313" key="7">
    <source>
        <dbReference type="Proteomes" id="UP000653454"/>
    </source>
</evidence>
<keyword evidence="2 4" id="KW-0863">Zinc-finger</keyword>
<protein>
    <submittedName>
        <fullName evidence="6">(diamondback moth) hypothetical protein</fullName>
    </submittedName>
</protein>
<proteinExistence type="predicted"/>
<evidence type="ECO:0000256" key="3">
    <source>
        <dbReference type="ARBA" id="ARBA00022833"/>
    </source>
</evidence>
<keyword evidence="1" id="KW-0479">Metal-binding</keyword>
<name>A0A8S4FMW2_PLUXY</name>
<dbReference type="PROSITE" id="PS50089">
    <property type="entry name" value="ZF_RING_2"/>
    <property type="match status" value="1"/>
</dbReference>
<reference evidence="6" key="1">
    <citation type="submission" date="2020-11" db="EMBL/GenBank/DDBJ databases">
        <authorList>
            <person name="Whiteford S."/>
        </authorList>
    </citation>
    <scope>NUCLEOTIDE SEQUENCE</scope>
</reference>
<dbReference type="AlphaFoldDB" id="A0A8S4FMW2"/>
<dbReference type="SUPFAM" id="SSF57850">
    <property type="entry name" value="RING/U-box"/>
    <property type="match status" value="1"/>
</dbReference>
<dbReference type="EMBL" id="CAJHNJ030000039">
    <property type="protein sequence ID" value="CAG9129847.1"/>
    <property type="molecule type" value="Genomic_DNA"/>
</dbReference>
<keyword evidence="3" id="KW-0862">Zinc</keyword>
<feature type="domain" description="RING-type" evidence="5">
    <location>
        <begin position="12"/>
        <end position="49"/>
    </location>
</feature>
<organism evidence="6 7">
    <name type="scientific">Plutella xylostella</name>
    <name type="common">Diamondback moth</name>
    <name type="synonym">Plutella maculipennis</name>
    <dbReference type="NCBI Taxonomy" id="51655"/>
    <lineage>
        <taxon>Eukaryota</taxon>
        <taxon>Metazoa</taxon>
        <taxon>Ecdysozoa</taxon>
        <taxon>Arthropoda</taxon>
        <taxon>Hexapoda</taxon>
        <taxon>Insecta</taxon>
        <taxon>Pterygota</taxon>
        <taxon>Neoptera</taxon>
        <taxon>Endopterygota</taxon>
        <taxon>Lepidoptera</taxon>
        <taxon>Glossata</taxon>
        <taxon>Ditrysia</taxon>
        <taxon>Yponomeutoidea</taxon>
        <taxon>Plutellidae</taxon>
        <taxon>Plutella</taxon>
    </lineage>
</organism>
<accession>A0A8S4FMW2</accession>
<evidence type="ECO:0000259" key="5">
    <source>
        <dbReference type="PROSITE" id="PS50089"/>
    </source>
</evidence>
<dbReference type="GO" id="GO:0008270">
    <property type="term" value="F:zinc ion binding"/>
    <property type="evidence" value="ECO:0007669"/>
    <property type="project" value="UniProtKB-KW"/>
</dbReference>
<dbReference type="InterPro" id="IPR027370">
    <property type="entry name" value="Znf-RING_euk"/>
</dbReference>
<dbReference type="InterPro" id="IPR013083">
    <property type="entry name" value="Znf_RING/FYVE/PHD"/>
</dbReference>
<evidence type="ECO:0000256" key="4">
    <source>
        <dbReference type="PROSITE-ProRule" id="PRU00175"/>
    </source>
</evidence>
<sequence length="58" mass="6558">MDEGLLNDLLECSVCLERLDTSSRVLPCQHTFCLKCLKLISALFECAKDYRTTPFGSE</sequence>
<dbReference type="Proteomes" id="UP000653454">
    <property type="component" value="Unassembled WGS sequence"/>
</dbReference>
<evidence type="ECO:0000256" key="1">
    <source>
        <dbReference type="ARBA" id="ARBA00022723"/>
    </source>
</evidence>
<dbReference type="Pfam" id="PF13445">
    <property type="entry name" value="zf-RING_UBOX"/>
    <property type="match status" value="1"/>
</dbReference>
<evidence type="ECO:0000256" key="2">
    <source>
        <dbReference type="ARBA" id="ARBA00022771"/>
    </source>
</evidence>
<dbReference type="PROSITE" id="PS00518">
    <property type="entry name" value="ZF_RING_1"/>
    <property type="match status" value="1"/>
</dbReference>
<dbReference type="SMART" id="SM00184">
    <property type="entry name" value="RING"/>
    <property type="match status" value="1"/>
</dbReference>
<keyword evidence="7" id="KW-1185">Reference proteome</keyword>
<dbReference type="Gene3D" id="3.30.40.10">
    <property type="entry name" value="Zinc/RING finger domain, C3HC4 (zinc finger)"/>
    <property type="match status" value="1"/>
</dbReference>
<gene>
    <name evidence="6" type="ORF">PLXY2_LOCUS9733</name>
</gene>
<dbReference type="InterPro" id="IPR017907">
    <property type="entry name" value="Znf_RING_CS"/>
</dbReference>
<comment type="caution">
    <text evidence="6">The sequence shown here is derived from an EMBL/GenBank/DDBJ whole genome shotgun (WGS) entry which is preliminary data.</text>
</comment>